<keyword evidence="1" id="KW-1133">Transmembrane helix</keyword>
<dbReference type="Proteomes" id="UP000006461">
    <property type="component" value="Chromosome"/>
</dbReference>
<feature type="transmembrane region" description="Helical" evidence="1">
    <location>
        <begin position="188"/>
        <end position="212"/>
    </location>
</feature>
<dbReference type="HOGENOM" id="CLU_053145_0_0_11"/>
<organism evidence="2 3">
    <name type="scientific">Modestobacter italicus (strain DSM 44449 / CECT 9708 / BC 501)</name>
    <dbReference type="NCBI Taxonomy" id="2732864"/>
    <lineage>
        <taxon>Bacteria</taxon>
        <taxon>Bacillati</taxon>
        <taxon>Actinomycetota</taxon>
        <taxon>Actinomycetes</taxon>
        <taxon>Geodermatophilales</taxon>
        <taxon>Geodermatophilaceae</taxon>
        <taxon>Modestobacter</taxon>
    </lineage>
</organism>
<feature type="transmembrane region" description="Helical" evidence="1">
    <location>
        <begin position="297"/>
        <end position="317"/>
    </location>
</feature>
<keyword evidence="1" id="KW-0812">Transmembrane</keyword>
<name>I4ETG0_MODI5</name>
<protein>
    <submittedName>
        <fullName evidence="2">Uncharacterized protein</fullName>
    </submittedName>
</protein>
<dbReference type="AlphaFoldDB" id="I4ETG0"/>
<dbReference type="PATRIC" id="fig|477641.3.peg.1156"/>
<reference evidence="2 3" key="1">
    <citation type="journal article" date="2012" name="J. Bacteriol.">
        <title>Genome Sequence of Radiation-Resistant Modestobacter marinus Strain BC501, a Representative Actinobacterium That Thrives on Calcareous Stone Surfaces.</title>
        <authorList>
            <person name="Normand P."/>
            <person name="Gury J."/>
            <person name="Pujic P."/>
            <person name="Chouaia B."/>
            <person name="Crotti E."/>
            <person name="Brusetti L."/>
            <person name="Daffonchio D."/>
            <person name="Vacherie B."/>
            <person name="Barbe V."/>
            <person name="Medigue C."/>
            <person name="Calteau A."/>
            <person name="Ghodhbane-Gtari F."/>
            <person name="Essoussi I."/>
            <person name="Nouioui I."/>
            <person name="Abbassi-Ghozzi I."/>
            <person name="Gtari M."/>
        </authorList>
    </citation>
    <scope>NUCLEOTIDE SEQUENCE [LARGE SCALE GENOMIC DNA]</scope>
    <source>
        <strain evidence="3">BC 501</strain>
    </source>
</reference>
<sequence>MRIRWPWKRTPPAATAELDSLASTLPARAWREEALARAAEIQALSDWMDNLQEPRGETDSDADTRLADAIRSHVAAVQKAASGGRPRLHTSARLARATSNIHAAETDLLRRAPERYLRGELPSMDAHVRRHLPVDDPRRVRIEDIARRDLDDGNGHGALHPRDRESIIAAMRAASSAAAREQQRVRSFGAIISWASVLLFTIAGLVALLGILRPQLLALCFEPQPTPTEPPMLICPTGQSVLPDGEGSSGADIDATVQSTVSKWDVPLIEIIGIVAAGVTGAIALRRIQGTSTPFTVPVVLNVLKLPTGALTAVLGLLLMRGGFVPGLTALDSTPQVLAWAVVFGASQQLFTGMVDRQAASVLDATGDKTYKATTG</sequence>
<feature type="transmembrane region" description="Helical" evidence="1">
    <location>
        <begin position="266"/>
        <end position="285"/>
    </location>
</feature>
<dbReference type="KEGG" id="mmar:MODMU_1223"/>
<dbReference type="eggNOG" id="ENOG5032TEU">
    <property type="taxonomic scope" value="Bacteria"/>
</dbReference>
<accession>I4ETG0</accession>
<evidence type="ECO:0000256" key="1">
    <source>
        <dbReference type="SAM" id="Phobius"/>
    </source>
</evidence>
<keyword evidence="1" id="KW-0472">Membrane</keyword>
<dbReference type="EMBL" id="FO203431">
    <property type="protein sequence ID" value="CCH86673.1"/>
    <property type="molecule type" value="Genomic_DNA"/>
</dbReference>
<proteinExistence type="predicted"/>
<evidence type="ECO:0000313" key="2">
    <source>
        <dbReference type="EMBL" id="CCH86673.1"/>
    </source>
</evidence>
<dbReference type="OMA" id="SGWHIER"/>
<gene>
    <name evidence="2" type="ordered locus">MODMU_1223</name>
</gene>
<evidence type="ECO:0000313" key="3">
    <source>
        <dbReference type="Proteomes" id="UP000006461"/>
    </source>
</evidence>
<keyword evidence="3" id="KW-1185">Reference proteome</keyword>